<dbReference type="EMBL" id="FOHZ01000024">
    <property type="protein sequence ID" value="SET78565.1"/>
    <property type="molecule type" value="Genomic_DNA"/>
</dbReference>
<reference evidence="4" key="1">
    <citation type="submission" date="2016-10" db="EMBL/GenBank/DDBJ databases">
        <authorList>
            <person name="Varghese N."/>
            <person name="Submissions S."/>
        </authorList>
    </citation>
    <scope>NUCLEOTIDE SEQUENCE [LARGE SCALE GENOMIC DNA]</scope>
    <source>
        <strain evidence="4">CGMCC 1.6489</strain>
    </source>
</reference>
<protein>
    <submittedName>
        <fullName evidence="3">Protein CcmA, bactofilin family</fullName>
    </submittedName>
</protein>
<dbReference type="InterPro" id="IPR007607">
    <property type="entry name" value="BacA/B"/>
</dbReference>
<dbReference type="RefSeq" id="WP_091854304.1">
    <property type="nucleotide sequence ID" value="NZ_FOHZ01000024.1"/>
</dbReference>
<evidence type="ECO:0000256" key="1">
    <source>
        <dbReference type="ARBA" id="ARBA00044755"/>
    </source>
</evidence>
<organism evidence="3 4">
    <name type="scientific">Marinobacter segnicrescens</name>
    <dbReference type="NCBI Taxonomy" id="430453"/>
    <lineage>
        <taxon>Bacteria</taxon>
        <taxon>Pseudomonadati</taxon>
        <taxon>Pseudomonadota</taxon>
        <taxon>Gammaproteobacteria</taxon>
        <taxon>Pseudomonadales</taxon>
        <taxon>Marinobacteraceae</taxon>
        <taxon>Marinobacter</taxon>
    </lineage>
</organism>
<dbReference type="OrthoDB" id="5294247at2"/>
<dbReference type="PANTHER" id="PTHR35024">
    <property type="entry name" value="HYPOTHETICAL CYTOSOLIC PROTEIN"/>
    <property type="match status" value="1"/>
</dbReference>
<dbReference type="Pfam" id="PF04519">
    <property type="entry name" value="Bactofilin"/>
    <property type="match status" value="1"/>
</dbReference>
<dbReference type="PANTHER" id="PTHR35024:SF4">
    <property type="entry name" value="POLYMER-FORMING CYTOSKELETAL PROTEIN"/>
    <property type="match status" value="1"/>
</dbReference>
<dbReference type="Proteomes" id="UP000198762">
    <property type="component" value="Unassembled WGS sequence"/>
</dbReference>
<dbReference type="AlphaFoldDB" id="A0A1I0H6X5"/>
<evidence type="ECO:0000313" key="3">
    <source>
        <dbReference type="EMBL" id="SET78565.1"/>
    </source>
</evidence>
<evidence type="ECO:0000313" key="4">
    <source>
        <dbReference type="Proteomes" id="UP000198762"/>
    </source>
</evidence>
<dbReference type="STRING" id="430453.SAMN04487962_1245"/>
<accession>A0A1I0H6X5</accession>
<name>A0A1I0H6X5_9GAMM</name>
<proteinExistence type="inferred from homology"/>
<keyword evidence="4" id="KW-1185">Reference proteome</keyword>
<gene>
    <name evidence="3" type="ORF">SAMN04487962_1245</name>
</gene>
<sequence>MLSRKKQKGRRPQGRFDTLISAKTRVEGNIHFTGGLHVDGRVQGSIIADEESGAALVRLSECGEVEGDVVAPNIIINGTVKGDVFAREHLELAPKAAITGNVYYNLVEMAAGASVNGNMVHSRDPDSLPRPQLPGAADKQKPVGLQGDDLPDDSPGEPGANPMDERKSAGQAGGE</sequence>
<comment type="similarity">
    <text evidence="1">Belongs to the bactofilin family.</text>
</comment>
<evidence type="ECO:0000256" key="2">
    <source>
        <dbReference type="SAM" id="MobiDB-lite"/>
    </source>
</evidence>
<feature type="region of interest" description="Disordered" evidence="2">
    <location>
        <begin position="118"/>
        <end position="175"/>
    </location>
</feature>